<evidence type="ECO:0000259" key="2">
    <source>
        <dbReference type="Pfam" id="PF07883"/>
    </source>
</evidence>
<reference evidence="3 4" key="1">
    <citation type="submission" date="2015-03" db="EMBL/GenBank/DDBJ databases">
        <title>Genome sequencing of Methylobacterium variabile DSM 16961.</title>
        <authorList>
            <person name="Chaudhry V."/>
            <person name="Patil P.B."/>
        </authorList>
    </citation>
    <scope>NUCLEOTIDE SEQUENCE [LARGE SCALE GENOMIC DNA]</scope>
    <source>
        <strain evidence="3 4">DSM 16961</strain>
    </source>
</reference>
<evidence type="ECO:0000313" key="4">
    <source>
        <dbReference type="Proteomes" id="UP000035955"/>
    </source>
</evidence>
<feature type="region of interest" description="Disordered" evidence="1">
    <location>
        <begin position="1"/>
        <end position="23"/>
    </location>
</feature>
<comment type="caution">
    <text evidence="3">The sequence shown here is derived from an EMBL/GenBank/DDBJ whole genome shotgun (WGS) entry which is preliminary data.</text>
</comment>
<dbReference type="InterPro" id="IPR011051">
    <property type="entry name" value="RmlC_Cupin_sf"/>
</dbReference>
<dbReference type="Proteomes" id="UP000035955">
    <property type="component" value="Unassembled WGS sequence"/>
</dbReference>
<sequence>MGDTTIKKVSGGHSPQGPDGQRYLASGKHVAMRLWVDEPPTDDKPSAARDYETVGYVIAGRAELLVEGQTVRLEPGDSWLVPAGAQHTYRILETFTAVEATSPPAQVHGREG</sequence>
<dbReference type="AlphaFoldDB" id="A0A0J6V0J6"/>
<proteinExistence type="predicted"/>
<dbReference type="Pfam" id="PF07883">
    <property type="entry name" value="Cupin_2"/>
    <property type="match status" value="1"/>
</dbReference>
<dbReference type="Gene3D" id="2.60.120.10">
    <property type="entry name" value="Jelly Rolls"/>
    <property type="match status" value="1"/>
</dbReference>
<dbReference type="InterPro" id="IPR013096">
    <property type="entry name" value="Cupin_2"/>
</dbReference>
<protein>
    <submittedName>
        <fullName evidence="3">Cupin</fullName>
    </submittedName>
</protein>
<dbReference type="SUPFAM" id="SSF51182">
    <property type="entry name" value="RmlC-like cupins"/>
    <property type="match status" value="1"/>
</dbReference>
<feature type="domain" description="Cupin type-2" evidence="2">
    <location>
        <begin position="39"/>
        <end position="93"/>
    </location>
</feature>
<name>A0A0J6V0J6_9HYPH</name>
<keyword evidence="4" id="KW-1185">Reference proteome</keyword>
<dbReference type="EMBL" id="LABY01000178">
    <property type="protein sequence ID" value="KMO32321.1"/>
    <property type="molecule type" value="Genomic_DNA"/>
</dbReference>
<accession>A0A0J6V0J6</accession>
<dbReference type="InterPro" id="IPR014710">
    <property type="entry name" value="RmlC-like_jellyroll"/>
</dbReference>
<evidence type="ECO:0000256" key="1">
    <source>
        <dbReference type="SAM" id="MobiDB-lite"/>
    </source>
</evidence>
<evidence type="ECO:0000313" key="3">
    <source>
        <dbReference type="EMBL" id="KMO32321.1"/>
    </source>
</evidence>
<gene>
    <name evidence="3" type="ORF">VQ02_24100</name>
</gene>
<dbReference type="RefSeq" id="WP_048446752.1">
    <property type="nucleotide sequence ID" value="NZ_LABY01000178.1"/>
</dbReference>
<dbReference type="PATRIC" id="fig|298794.3.peg.2355"/>
<organism evidence="3 4">
    <name type="scientific">Methylobacterium variabile</name>
    <dbReference type="NCBI Taxonomy" id="298794"/>
    <lineage>
        <taxon>Bacteria</taxon>
        <taxon>Pseudomonadati</taxon>
        <taxon>Pseudomonadota</taxon>
        <taxon>Alphaproteobacteria</taxon>
        <taxon>Hyphomicrobiales</taxon>
        <taxon>Methylobacteriaceae</taxon>
        <taxon>Methylobacterium</taxon>
    </lineage>
</organism>
<dbReference type="OrthoDB" id="882143at2"/>